<dbReference type="AlphaFoldDB" id="A0A382PET9"/>
<feature type="non-terminal residue" evidence="1">
    <location>
        <position position="23"/>
    </location>
</feature>
<dbReference type="EMBL" id="UINC01106032">
    <property type="protein sequence ID" value="SVC70401.1"/>
    <property type="molecule type" value="Genomic_DNA"/>
</dbReference>
<evidence type="ECO:0000313" key="1">
    <source>
        <dbReference type="EMBL" id="SVC70401.1"/>
    </source>
</evidence>
<accession>A0A382PET9</accession>
<organism evidence="1">
    <name type="scientific">marine metagenome</name>
    <dbReference type="NCBI Taxonomy" id="408172"/>
    <lineage>
        <taxon>unclassified sequences</taxon>
        <taxon>metagenomes</taxon>
        <taxon>ecological metagenomes</taxon>
    </lineage>
</organism>
<reference evidence="1" key="1">
    <citation type="submission" date="2018-05" db="EMBL/GenBank/DDBJ databases">
        <authorList>
            <person name="Lanie J.A."/>
            <person name="Ng W.-L."/>
            <person name="Kazmierczak K.M."/>
            <person name="Andrzejewski T.M."/>
            <person name="Davidsen T.M."/>
            <person name="Wayne K.J."/>
            <person name="Tettelin H."/>
            <person name="Glass J.I."/>
            <person name="Rusch D."/>
            <person name="Podicherti R."/>
            <person name="Tsui H.-C.T."/>
            <person name="Winkler M.E."/>
        </authorList>
    </citation>
    <scope>NUCLEOTIDE SEQUENCE</scope>
</reference>
<proteinExistence type="predicted"/>
<name>A0A382PET9_9ZZZZ</name>
<gene>
    <name evidence="1" type="ORF">METZ01_LOCUS323255</name>
</gene>
<sequence>MVIAMLGILIPITSSLVIDSYNY</sequence>
<protein>
    <submittedName>
        <fullName evidence="1">Uncharacterized protein</fullName>
    </submittedName>
</protein>